<protein>
    <recommendedName>
        <fullName evidence="3">K-box domain-containing protein</fullName>
    </recommendedName>
</protein>
<feature type="region of interest" description="Disordered" evidence="2">
    <location>
        <begin position="156"/>
        <end position="189"/>
    </location>
</feature>
<dbReference type="GO" id="GO:0005634">
    <property type="term" value="C:nucleus"/>
    <property type="evidence" value="ECO:0007669"/>
    <property type="project" value="InterPro"/>
</dbReference>
<evidence type="ECO:0000313" key="6">
    <source>
        <dbReference type="Proteomes" id="UP001172457"/>
    </source>
</evidence>
<name>A0AA38WVN1_9ASTR</name>
<dbReference type="AlphaFoldDB" id="A0AA38WVN1"/>
<comment type="caution">
    <text evidence="4">The sequence shown here is derived from an EMBL/GenBank/DDBJ whole genome shotgun (WGS) entry which is preliminary data.</text>
</comment>
<feature type="coiled-coil region" evidence="1">
    <location>
        <begin position="71"/>
        <end position="131"/>
    </location>
</feature>
<dbReference type="Proteomes" id="UP001172457">
    <property type="component" value="Chromosome 1"/>
</dbReference>
<evidence type="ECO:0000313" key="5">
    <source>
        <dbReference type="EMBL" id="KAJ9567429.1"/>
    </source>
</evidence>
<accession>A0AA38WVN1</accession>
<feature type="compositionally biased region" description="Polar residues" evidence="2">
    <location>
        <begin position="164"/>
        <end position="178"/>
    </location>
</feature>
<dbReference type="InterPro" id="IPR050142">
    <property type="entry name" value="MADS-box/MEF2_TF"/>
</dbReference>
<evidence type="ECO:0000259" key="3">
    <source>
        <dbReference type="PROSITE" id="PS51297"/>
    </source>
</evidence>
<evidence type="ECO:0000313" key="4">
    <source>
        <dbReference type="EMBL" id="KAJ9567336.1"/>
    </source>
</evidence>
<dbReference type="EMBL" id="JARYMX010000001">
    <property type="protein sequence ID" value="KAJ9567336.1"/>
    <property type="molecule type" value="Genomic_DNA"/>
</dbReference>
<keyword evidence="1" id="KW-0175">Coiled coil</keyword>
<proteinExistence type="predicted"/>
<dbReference type="GO" id="GO:0003700">
    <property type="term" value="F:DNA-binding transcription factor activity"/>
    <property type="evidence" value="ECO:0007669"/>
    <property type="project" value="InterPro"/>
</dbReference>
<dbReference type="InterPro" id="IPR002487">
    <property type="entry name" value="TF_Kbox"/>
</dbReference>
<evidence type="ECO:0000256" key="2">
    <source>
        <dbReference type="SAM" id="MobiDB-lite"/>
    </source>
</evidence>
<sequence>MIPCFSNRMERILERYERYSYAEMQLTSTHNESQGSWTLEHAKLKARIEILQKTQRHLMGEDLDSLSLKELQNLEQQLDMALKHIRLKKNQVMTESISQLQKKAKELLDQNNLLSKQIKEMEKEIGEHDLEHQSHDMMASCQLGICDAYHGGQVGGADGEVEQNPRQVQGQGQASTSGMPAWMIQHMNK</sequence>
<organism evidence="4 6">
    <name type="scientific">Centaurea solstitialis</name>
    <name type="common">yellow star-thistle</name>
    <dbReference type="NCBI Taxonomy" id="347529"/>
    <lineage>
        <taxon>Eukaryota</taxon>
        <taxon>Viridiplantae</taxon>
        <taxon>Streptophyta</taxon>
        <taxon>Embryophyta</taxon>
        <taxon>Tracheophyta</taxon>
        <taxon>Spermatophyta</taxon>
        <taxon>Magnoliopsida</taxon>
        <taxon>eudicotyledons</taxon>
        <taxon>Gunneridae</taxon>
        <taxon>Pentapetalae</taxon>
        <taxon>asterids</taxon>
        <taxon>campanulids</taxon>
        <taxon>Asterales</taxon>
        <taxon>Asteraceae</taxon>
        <taxon>Carduoideae</taxon>
        <taxon>Cardueae</taxon>
        <taxon>Centaureinae</taxon>
        <taxon>Centaurea</taxon>
    </lineage>
</organism>
<dbReference type="PROSITE" id="PS51297">
    <property type="entry name" value="K_BOX"/>
    <property type="match status" value="1"/>
</dbReference>
<reference evidence="4" key="1">
    <citation type="submission" date="2023-03" db="EMBL/GenBank/DDBJ databases">
        <title>Chromosome-scale reference genome and RAD-based genetic map of yellow starthistle (Centaurea solstitialis) reveal putative structural variation and QTLs associated with invader traits.</title>
        <authorList>
            <person name="Reatini B."/>
            <person name="Cang F.A."/>
            <person name="Jiang Q."/>
            <person name="Mckibben M.T.W."/>
            <person name="Barker M.S."/>
            <person name="Rieseberg L.H."/>
            <person name="Dlugosch K.M."/>
        </authorList>
    </citation>
    <scope>NUCLEOTIDE SEQUENCE</scope>
    <source>
        <strain evidence="4">CAN-66</strain>
        <tissue evidence="4">Leaf</tissue>
    </source>
</reference>
<dbReference type="EMBL" id="JARYMX010000001">
    <property type="protein sequence ID" value="KAJ9567429.1"/>
    <property type="molecule type" value="Genomic_DNA"/>
</dbReference>
<feature type="domain" description="K-box" evidence="3">
    <location>
        <begin position="34"/>
        <end position="124"/>
    </location>
</feature>
<gene>
    <name evidence="4" type="ORF">OSB04_003302</name>
    <name evidence="5" type="ORF">OSB04_003395</name>
</gene>
<dbReference type="PANTHER" id="PTHR48019">
    <property type="entry name" value="SERUM RESPONSE FACTOR HOMOLOG"/>
    <property type="match status" value="1"/>
</dbReference>
<dbReference type="Pfam" id="PF01486">
    <property type="entry name" value="K-box"/>
    <property type="match status" value="1"/>
</dbReference>
<keyword evidence="6" id="KW-1185">Reference proteome</keyword>
<evidence type="ECO:0000256" key="1">
    <source>
        <dbReference type="SAM" id="Coils"/>
    </source>
</evidence>